<organism evidence="1 2">
    <name type="scientific">Sphingopyxis flava</name>
    <dbReference type="NCBI Taxonomy" id="1507287"/>
    <lineage>
        <taxon>Bacteria</taxon>
        <taxon>Pseudomonadati</taxon>
        <taxon>Pseudomonadota</taxon>
        <taxon>Alphaproteobacteria</taxon>
        <taxon>Sphingomonadales</taxon>
        <taxon>Sphingomonadaceae</taxon>
        <taxon>Sphingopyxis</taxon>
    </lineage>
</organism>
<dbReference type="RefSeq" id="WP_079638713.1">
    <property type="nucleotide sequence ID" value="NZ_FUYP01000011.1"/>
</dbReference>
<evidence type="ECO:0000313" key="1">
    <source>
        <dbReference type="EMBL" id="SKB62866.1"/>
    </source>
</evidence>
<keyword evidence="2" id="KW-1185">Reference proteome</keyword>
<protein>
    <submittedName>
        <fullName evidence="1">Uncharacterized protein</fullName>
    </submittedName>
</protein>
<gene>
    <name evidence="1" type="ORF">SAMN06295937_1011111</name>
</gene>
<name>A0A1T5CU44_9SPHN</name>
<dbReference type="AlphaFoldDB" id="A0A1T5CU44"/>
<evidence type="ECO:0000313" key="2">
    <source>
        <dbReference type="Proteomes" id="UP000190044"/>
    </source>
</evidence>
<dbReference type="EMBL" id="FUYP01000011">
    <property type="protein sequence ID" value="SKB62866.1"/>
    <property type="molecule type" value="Genomic_DNA"/>
</dbReference>
<sequence>MLTDLQRHNLSILADYLIELPVDYAHFNMDVYNCDDTSFDGISVRNPDHCGTSACAVGHVPYTGISGWEGQANWNDVAADLLGAPFYSPAYRFLFSESNVDCPWAAALRIRHFLAHNSTEGFAYPHGLTLEQYQNLRRLAAYLIALPEDYEEFDMSWWTADGRSPGATECGTVACAGGHGPMAGIPSLPGEYWGDYIPRVFGNNTRLTNYMFSASWSEIDNTPQGAGKRILYALHNDLPTGDRLYDTTVYGG</sequence>
<proteinExistence type="predicted"/>
<reference evidence="2" key="1">
    <citation type="submission" date="2017-02" db="EMBL/GenBank/DDBJ databases">
        <authorList>
            <person name="Varghese N."/>
            <person name="Submissions S."/>
        </authorList>
    </citation>
    <scope>NUCLEOTIDE SEQUENCE [LARGE SCALE GENOMIC DNA]</scope>
    <source>
        <strain evidence="2">R11H</strain>
    </source>
</reference>
<dbReference type="Proteomes" id="UP000190044">
    <property type="component" value="Unassembled WGS sequence"/>
</dbReference>
<accession>A0A1T5CU44</accession>